<dbReference type="AlphaFoldDB" id="A0A644XWF6"/>
<evidence type="ECO:0008006" key="2">
    <source>
        <dbReference type="Google" id="ProtNLM"/>
    </source>
</evidence>
<evidence type="ECO:0000313" key="1">
    <source>
        <dbReference type="EMBL" id="MPM20576.1"/>
    </source>
</evidence>
<dbReference type="SUPFAM" id="SSF143422">
    <property type="entry name" value="Transposase IS200-like"/>
    <property type="match status" value="1"/>
</dbReference>
<organism evidence="1">
    <name type="scientific">bioreactor metagenome</name>
    <dbReference type="NCBI Taxonomy" id="1076179"/>
    <lineage>
        <taxon>unclassified sequences</taxon>
        <taxon>metagenomes</taxon>
        <taxon>ecological metagenomes</taxon>
    </lineage>
</organism>
<dbReference type="Gene3D" id="3.30.70.1290">
    <property type="entry name" value="Transposase IS200-like"/>
    <property type="match status" value="1"/>
</dbReference>
<dbReference type="InterPro" id="IPR036515">
    <property type="entry name" value="Transposase_17_sf"/>
</dbReference>
<dbReference type="GO" id="GO:0006313">
    <property type="term" value="P:DNA transposition"/>
    <property type="evidence" value="ECO:0007669"/>
    <property type="project" value="InterPro"/>
</dbReference>
<name>A0A644XWF6_9ZZZZ</name>
<dbReference type="GO" id="GO:0003677">
    <property type="term" value="F:DNA binding"/>
    <property type="evidence" value="ECO:0007669"/>
    <property type="project" value="InterPro"/>
</dbReference>
<accession>A0A644XWF6</accession>
<reference evidence="1" key="1">
    <citation type="submission" date="2019-08" db="EMBL/GenBank/DDBJ databases">
        <authorList>
            <person name="Kucharzyk K."/>
            <person name="Murdoch R.W."/>
            <person name="Higgins S."/>
            <person name="Loffler F."/>
        </authorList>
    </citation>
    <scope>NUCLEOTIDE SEQUENCE</scope>
</reference>
<gene>
    <name evidence="1" type="ORF">SDC9_67007</name>
</gene>
<dbReference type="GO" id="GO:0004803">
    <property type="term" value="F:transposase activity"/>
    <property type="evidence" value="ECO:0007669"/>
    <property type="project" value="InterPro"/>
</dbReference>
<dbReference type="EMBL" id="VSSQ01003415">
    <property type="protein sequence ID" value="MPM20576.1"/>
    <property type="molecule type" value="Genomic_DNA"/>
</dbReference>
<dbReference type="PANTHER" id="PTHR34322:SF2">
    <property type="entry name" value="TRANSPOSASE IS200-LIKE DOMAIN-CONTAINING PROTEIN"/>
    <property type="match status" value="1"/>
</dbReference>
<proteinExistence type="predicted"/>
<comment type="caution">
    <text evidence="1">The sequence shown here is derived from an EMBL/GenBank/DDBJ whole genome shotgun (WGS) entry which is preliminary data.</text>
</comment>
<sequence>MYLEPGKYYHIYNHANGFESTFRNKDNFTFFLNKFRFHLTPFVDTYVYCLMPNHFHFLIRVKSREEMLESLEKVLEANNFHQLQPFQTFPKLETLGKLVEVDGKIAIEALPDFFRLERLSPSSRIKAFQKCFSKYCQLKSIPDSASNEANEFIGKWLSRQFGDLFSSYAQAFNKQFGRMGGLFIKTFQRKEVNSFNYIKTLVVYIHKNPVDHGFVKKPGEWSYSSFNDIINNRNSLVDVTAVINWFDSTDNFIYCHNQTPVIDSGYTFEE</sequence>
<protein>
    <recommendedName>
        <fullName evidence="2">Transposase IS200-like domain-containing protein</fullName>
    </recommendedName>
</protein>
<dbReference type="PANTHER" id="PTHR34322">
    <property type="entry name" value="TRANSPOSASE, Y1_TNP DOMAIN-CONTAINING"/>
    <property type="match status" value="1"/>
</dbReference>